<keyword evidence="3" id="KW-1185">Reference proteome</keyword>
<feature type="region of interest" description="Disordered" evidence="1">
    <location>
        <begin position="1"/>
        <end position="37"/>
    </location>
</feature>
<organism evidence="2 3">
    <name type="scientific">Sorghum bicolor</name>
    <name type="common">Sorghum</name>
    <name type="synonym">Sorghum vulgare</name>
    <dbReference type="NCBI Taxonomy" id="4558"/>
    <lineage>
        <taxon>Eukaryota</taxon>
        <taxon>Viridiplantae</taxon>
        <taxon>Streptophyta</taxon>
        <taxon>Embryophyta</taxon>
        <taxon>Tracheophyta</taxon>
        <taxon>Spermatophyta</taxon>
        <taxon>Magnoliopsida</taxon>
        <taxon>Liliopsida</taxon>
        <taxon>Poales</taxon>
        <taxon>Poaceae</taxon>
        <taxon>PACMAD clade</taxon>
        <taxon>Panicoideae</taxon>
        <taxon>Andropogonodae</taxon>
        <taxon>Andropogoneae</taxon>
        <taxon>Sorghinae</taxon>
        <taxon>Sorghum</taxon>
    </lineage>
</organism>
<accession>A0A1Z5R3Z0</accession>
<dbReference type="Proteomes" id="UP000000768">
    <property type="component" value="Chromosome 9"/>
</dbReference>
<feature type="compositionally biased region" description="Polar residues" evidence="1">
    <location>
        <begin position="21"/>
        <end position="35"/>
    </location>
</feature>
<evidence type="ECO:0000313" key="2">
    <source>
        <dbReference type="EMBL" id="OQU78502.1"/>
    </source>
</evidence>
<evidence type="ECO:0000256" key="1">
    <source>
        <dbReference type="SAM" id="MobiDB-lite"/>
    </source>
</evidence>
<reference evidence="2 3" key="1">
    <citation type="journal article" date="2009" name="Nature">
        <title>The Sorghum bicolor genome and the diversification of grasses.</title>
        <authorList>
            <person name="Paterson A.H."/>
            <person name="Bowers J.E."/>
            <person name="Bruggmann R."/>
            <person name="Dubchak I."/>
            <person name="Grimwood J."/>
            <person name="Gundlach H."/>
            <person name="Haberer G."/>
            <person name="Hellsten U."/>
            <person name="Mitros T."/>
            <person name="Poliakov A."/>
            <person name="Schmutz J."/>
            <person name="Spannagl M."/>
            <person name="Tang H."/>
            <person name="Wang X."/>
            <person name="Wicker T."/>
            <person name="Bharti A.K."/>
            <person name="Chapman J."/>
            <person name="Feltus F.A."/>
            <person name="Gowik U."/>
            <person name="Grigoriev I.V."/>
            <person name="Lyons E."/>
            <person name="Maher C.A."/>
            <person name="Martis M."/>
            <person name="Narechania A."/>
            <person name="Otillar R.P."/>
            <person name="Penning B.W."/>
            <person name="Salamov A.A."/>
            <person name="Wang Y."/>
            <person name="Zhang L."/>
            <person name="Carpita N.C."/>
            <person name="Freeling M."/>
            <person name="Gingle A.R."/>
            <person name="Hash C.T."/>
            <person name="Keller B."/>
            <person name="Klein P."/>
            <person name="Kresovich S."/>
            <person name="McCann M.C."/>
            <person name="Ming R."/>
            <person name="Peterson D.G."/>
            <person name="Mehboob-ur-Rahman"/>
            <person name="Ware D."/>
            <person name="Westhoff P."/>
            <person name="Mayer K.F."/>
            <person name="Messing J."/>
            <person name="Rokhsar D.S."/>
        </authorList>
    </citation>
    <scope>NUCLEOTIDE SEQUENCE [LARGE SCALE GENOMIC DNA]</scope>
    <source>
        <strain evidence="3">cv. BTx623</strain>
    </source>
</reference>
<sequence>MAEGDAGGNFAILDQGERARPSQSDAESGAASSQPARAWGLGSSRAVRVAARPRASWRNPRDLDWICFDRSWTWDRIYVCVVSVLAGPRLAITT</sequence>
<dbReference type="Gramene" id="OQU78502">
    <property type="protein sequence ID" value="OQU78502"/>
    <property type="gene ID" value="SORBI_3009G246600"/>
</dbReference>
<dbReference type="EMBL" id="CM000768">
    <property type="protein sequence ID" value="OQU78502.1"/>
    <property type="molecule type" value="Genomic_DNA"/>
</dbReference>
<dbReference type="AlphaFoldDB" id="A0A1Z5R3Z0"/>
<evidence type="ECO:0000313" key="3">
    <source>
        <dbReference type="Proteomes" id="UP000000768"/>
    </source>
</evidence>
<proteinExistence type="predicted"/>
<reference evidence="3" key="2">
    <citation type="journal article" date="2018" name="Plant J.">
        <title>The Sorghum bicolor reference genome: improved assembly, gene annotations, a transcriptome atlas, and signatures of genome organization.</title>
        <authorList>
            <person name="McCormick R.F."/>
            <person name="Truong S.K."/>
            <person name="Sreedasyam A."/>
            <person name="Jenkins J."/>
            <person name="Shu S."/>
            <person name="Sims D."/>
            <person name="Kennedy M."/>
            <person name="Amirebrahimi M."/>
            <person name="Weers B.D."/>
            <person name="McKinley B."/>
            <person name="Mattison A."/>
            <person name="Morishige D.T."/>
            <person name="Grimwood J."/>
            <person name="Schmutz J."/>
            <person name="Mullet J.E."/>
        </authorList>
    </citation>
    <scope>NUCLEOTIDE SEQUENCE [LARGE SCALE GENOMIC DNA]</scope>
    <source>
        <strain evidence="3">cv. BTx623</strain>
    </source>
</reference>
<protein>
    <submittedName>
        <fullName evidence="2">Uncharacterized protein</fullName>
    </submittedName>
</protein>
<dbReference type="InParanoid" id="A0A1Z5R3Z0"/>
<name>A0A1Z5R3Z0_SORBI</name>
<gene>
    <name evidence="2" type="ORF">SORBI_3009G246600</name>
</gene>